<gene>
    <name evidence="2" type="ordered locus">Acid_3597</name>
</gene>
<evidence type="ECO:0000313" key="2">
    <source>
        <dbReference type="EMBL" id="ABJ84569.1"/>
    </source>
</evidence>
<feature type="transmembrane region" description="Helical" evidence="1">
    <location>
        <begin position="87"/>
        <end position="104"/>
    </location>
</feature>
<proteinExistence type="predicted"/>
<name>Q020S0_SOLUE</name>
<keyword evidence="1" id="KW-0472">Membrane</keyword>
<accession>Q020S0</accession>
<protein>
    <submittedName>
        <fullName evidence="2">Uncharacterized protein</fullName>
    </submittedName>
</protein>
<keyword evidence="1" id="KW-0812">Transmembrane</keyword>
<organism evidence="2">
    <name type="scientific">Solibacter usitatus (strain Ellin6076)</name>
    <dbReference type="NCBI Taxonomy" id="234267"/>
    <lineage>
        <taxon>Bacteria</taxon>
        <taxon>Pseudomonadati</taxon>
        <taxon>Acidobacteriota</taxon>
        <taxon>Terriglobia</taxon>
        <taxon>Bryobacterales</taxon>
        <taxon>Solibacteraceae</taxon>
        <taxon>Candidatus Solibacter</taxon>
    </lineage>
</organism>
<sequence length="105" mass="11415">MATTTAGFHPLARWAAFTGIALLSLRKLVSLTFPNAIPSNAWHPESWAAGLLIAAAFELVLLALLLAVPVCIYFFRLRTRNSNGRDLLIDCAAGVMLYLTALLML</sequence>
<keyword evidence="1" id="KW-1133">Transmembrane helix</keyword>
<dbReference type="STRING" id="234267.Acid_3597"/>
<dbReference type="KEGG" id="sus:Acid_3597"/>
<feature type="transmembrane region" description="Helical" evidence="1">
    <location>
        <begin position="46"/>
        <end position="75"/>
    </location>
</feature>
<dbReference type="HOGENOM" id="CLU_2234817_0_0_0"/>
<dbReference type="AlphaFoldDB" id="Q020S0"/>
<dbReference type="InParanoid" id="Q020S0"/>
<dbReference type="EMBL" id="CP000473">
    <property type="protein sequence ID" value="ABJ84569.1"/>
    <property type="molecule type" value="Genomic_DNA"/>
</dbReference>
<reference evidence="2" key="1">
    <citation type="submission" date="2006-10" db="EMBL/GenBank/DDBJ databases">
        <title>Complete sequence of Solibacter usitatus Ellin6076.</title>
        <authorList>
            <consortium name="US DOE Joint Genome Institute"/>
            <person name="Copeland A."/>
            <person name="Lucas S."/>
            <person name="Lapidus A."/>
            <person name="Barry K."/>
            <person name="Detter J.C."/>
            <person name="Glavina del Rio T."/>
            <person name="Hammon N."/>
            <person name="Israni S."/>
            <person name="Dalin E."/>
            <person name="Tice H."/>
            <person name="Pitluck S."/>
            <person name="Thompson L.S."/>
            <person name="Brettin T."/>
            <person name="Bruce D."/>
            <person name="Han C."/>
            <person name="Tapia R."/>
            <person name="Gilna P."/>
            <person name="Schmutz J."/>
            <person name="Larimer F."/>
            <person name="Land M."/>
            <person name="Hauser L."/>
            <person name="Kyrpides N."/>
            <person name="Mikhailova N."/>
            <person name="Janssen P.H."/>
            <person name="Kuske C.R."/>
            <person name="Richardson P."/>
        </authorList>
    </citation>
    <scope>NUCLEOTIDE SEQUENCE</scope>
    <source>
        <strain evidence="2">Ellin6076</strain>
    </source>
</reference>
<evidence type="ECO:0000256" key="1">
    <source>
        <dbReference type="SAM" id="Phobius"/>
    </source>
</evidence>